<dbReference type="EMBL" id="BPLQ01007705">
    <property type="protein sequence ID" value="GIY31633.1"/>
    <property type="molecule type" value="Genomic_DNA"/>
</dbReference>
<sequence length="179" mass="19880">MSDWFLSLCPATAFDSNVARIYIHPCIHRPKHACATNSPRMGYARQLRFTTTVYSSNLTGKRNFNNNYTGPRNGGGDGVYGPPIKKRVCECVRNLFAWSHRKVTCTGGRGQVSPEKRSSTSDGRKTELHYNYMGGEQTRSDPKVSTGHDTHATNSAESGYVVLNQSPFLQAKLHRVPAD</sequence>
<gene>
    <name evidence="2" type="ORF">CDAR_436561</name>
</gene>
<dbReference type="Proteomes" id="UP001054837">
    <property type="component" value="Unassembled WGS sequence"/>
</dbReference>
<keyword evidence="3" id="KW-1185">Reference proteome</keyword>
<reference evidence="2 3" key="1">
    <citation type="submission" date="2021-06" db="EMBL/GenBank/DDBJ databases">
        <title>Caerostris darwini draft genome.</title>
        <authorList>
            <person name="Kono N."/>
            <person name="Arakawa K."/>
        </authorList>
    </citation>
    <scope>NUCLEOTIDE SEQUENCE [LARGE SCALE GENOMIC DNA]</scope>
</reference>
<dbReference type="AlphaFoldDB" id="A0AAV4SBG2"/>
<feature type="region of interest" description="Disordered" evidence="1">
    <location>
        <begin position="106"/>
        <end position="157"/>
    </location>
</feature>
<name>A0AAV4SBG2_9ARAC</name>
<comment type="caution">
    <text evidence="2">The sequence shown here is derived from an EMBL/GenBank/DDBJ whole genome shotgun (WGS) entry which is preliminary data.</text>
</comment>
<feature type="compositionally biased region" description="Basic and acidic residues" evidence="1">
    <location>
        <begin position="114"/>
        <end position="128"/>
    </location>
</feature>
<organism evidence="2 3">
    <name type="scientific">Caerostris darwini</name>
    <dbReference type="NCBI Taxonomy" id="1538125"/>
    <lineage>
        <taxon>Eukaryota</taxon>
        <taxon>Metazoa</taxon>
        <taxon>Ecdysozoa</taxon>
        <taxon>Arthropoda</taxon>
        <taxon>Chelicerata</taxon>
        <taxon>Arachnida</taxon>
        <taxon>Araneae</taxon>
        <taxon>Araneomorphae</taxon>
        <taxon>Entelegynae</taxon>
        <taxon>Araneoidea</taxon>
        <taxon>Araneidae</taxon>
        <taxon>Caerostris</taxon>
    </lineage>
</organism>
<evidence type="ECO:0000313" key="3">
    <source>
        <dbReference type="Proteomes" id="UP001054837"/>
    </source>
</evidence>
<protein>
    <submittedName>
        <fullName evidence="2">Uncharacterized protein</fullName>
    </submittedName>
</protein>
<accession>A0AAV4SBG2</accession>
<proteinExistence type="predicted"/>
<evidence type="ECO:0000313" key="2">
    <source>
        <dbReference type="EMBL" id="GIY31633.1"/>
    </source>
</evidence>
<feature type="compositionally biased region" description="Basic and acidic residues" evidence="1">
    <location>
        <begin position="138"/>
        <end position="151"/>
    </location>
</feature>
<evidence type="ECO:0000256" key="1">
    <source>
        <dbReference type="SAM" id="MobiDB-lite"/>
    </source>
</evidence>